<dbReference type="RefSeq" id="WP_168569822.1">
    <property type="nucleotide sequence ID" value="NZ_CP051167.1"/>
</dbReference>
<evidence type="ECO:0000313" key="2">
    <source>
        <dbReference type="Proteomes" id="UP000500857"/>
    </source>
</evidence>
<proteinExistence type="predicted"/>
<evidence type="ECO:0000313" key="1">
    <source>
        <dbReference type="EMBL" id="QIZ71670.1"/>
    </source>
</evidence>
<keyword evidence="2" id="KW-1185">Reference proteome</keyword>
<dbReference type="AlphaFoldDB" id="A0A6H1U0I4"/>
<organism evidence="1 2">
    <name type="scientific">Oxynema aestuarii AP17</name>
    <dbReference type="NCBI Taxonomy" id="2064643"/>
    <lineage>
        <taxon>Bacteria</taxon>
        <taxon>Bacillati</taxon>
        <taxon>Cyanobacteriota</taxon>
        <taxon>Cyanophyceae</taxon>
        <taxon>Oscillatoriophycideae</taxon>
        <taxon>Oscillatoriales</taxon>
        <taxon>Oscillatoriaceae</taxon>
        <taxon>Oxynema</taxon>
        <taxon>Oxynema aestuarii</taxon>
    </lineage>
</organism>
<dbReference type="EMBL" id="CP051167">
    <property type="protein sequence ID" value="QIZ71670.1"/>
    <property type="molecule type" value="Genomic_DNA"/>
</dbReference>
<name>A0A6H1U0I4_9CYAN</name>
<reference evidence="1 2" key="1">
    <citation type="submission" date="2020-04" db="EMBL/GenBank/DDBJ databases">
        <authorList>
            <person name="Basu S."/>
            <person name="Maruthanayagam V."/>
            <person name="Chakraborty S."/>
            <person name="Pramanik A."/>
            <person name="Mukherjee J."/>
            <person name="Brink B."/>
        </authorList>
    </citation>
    <scope>NUCLEOTIDE SEQUENCE [LARGE SCALE GENOMIC DNA]</scope>
    <source>
        <strain evidence="1 2">AP17</strain>
    </source>
</reference>
<protein>
    <recommendedName>
        <fullName evidence="3">CRISPR-associated protein</fullName>
    </recommendedName>
</protein>
<sequence length="513" mass="59844">MNLWIVTIGSSDIQLHSDATNKQQGRSQGEMSDEIWSYWYEDGIKNEHCYSVVFEPKRAFEDKDENYRIASRVLGNVYELSDEDTRTEIFDYLTFPLLSKFIKRLQSIDVPNKIALLLTDQSQIFSSEEQRQDIKSPYWDDTCKLEPILKRYFEKEFPNVELELMTLKLTPDEQPGLDDWNKVLELVQTELDAIKIEPDTVYVSHQAGTPAISSAVQFMSLARFRNNVQFLVSNEYTQQTRTIYRSTYLGAIQRQEAQALLEQHNYAGIRNILGLTADSLDEKAKSIKYLLDAAEQWNFAEFQKFKTIVQKRKLLEIKEFPWYQSGYESAYLAVVRLEQGSTVDALFHSFRAAEGSISKFLEKRYQSHIYRDPNHGPQVEISIRQELPNYFNSLSQPNKHKFERHQKIGLYGDPLYDLFKEARTEAKNHPDIKVVWEVAKSERNNLFHRLDGLQESELFGIWNTATEIDWKARLLACLNFIAKDELAEPFSSLEEASFMAQLHDRLREKIASF</sequence>
<gene>
    <name evidence="1" type="ORF">HCG48_14640</name>
</gene>
<dbReference type="KEGG" id="oxy:HCG48_14640"/>
<evidence type="ECO:0008006" key="3">
    <source>
        <dbReference type="Google" id="ProtNLM"/>
    </source>
</evidence>
<accession>A0A6H1U0I4</accession>
<dbReference type="Proteomes" id="UP000500857">
    <property type="component" value="Chromosome"/>
</dbReference>